<dbReference type="Proteomes" id="UP001558652">
    <property type="component" value="Unassembled WGS sequence"/>
</dbReference>
<dbReference type="PANTHER" id="PTHR23271:SF1">
    <property type="entry name" value="U3 SMALL NUCLEOLAR RNA-ASSOCIATED PROTEIN 6 HOMOLOG"/>
    <property type="match status" value="1"/>
</dbReference>
<comment type="caution">
    <text evidence="2">The sequence shown here is derived from an EMBL/GenBank/DDBJ whole genome shotgun (WGS) entry which is preliminary data.</text>
</comment>
<dbReference type="InterPro" id="IPR011990">
    <property type="entry name" value="TPR-like_helical_dom_sf"/>
</dbReference>
<gene>
    <name evidence="2" type="ORF">AAG570_013783</name>
</gene>
<dbReference type="InterPro" id="IPR013949">
    <property type="entry name" value="Utp6"/>
</dbReference>
<dbReference type="AlphaFoldDB" id="A0ABD0Z1F4"/>
<dbReference type="InterPro" id="IPR056907">
    <property type="entry name" value="UTP6_C"/>
</dbReference>
<name>A0ABD0Z1F4_9HEMI</name>
<evidence type="ECO:0000259" key="1">
    <source>
        <dbReference type="Pfam" id="PF24892"/>
    </source>
</evidence>
<dbReference type="Gene3D" id="1.25.40.10">
    <property type="entry name" value="Tetratricopeptide repeat domain"/>
    <property type="match status" value="1"/>
</dbReference>
<dbReference type="EMBL" id="JBFDAA010000009">
    <property type="protein sequence ID" value="KAL1129254.1"/>
    <property type="molecule type" value="Genomic_DNA"/>
</dbReference>
<organism evidence="2 3">
    <name type="scientific">Ranatra chinensis</name>
    <dbReference type="NCBI Taxonomy" id="642074"/>
    <lineage>
        <taxon>Eukaryota</taxon>
        <taxon>Metazoa</taxon>
        <taxon>Ecdysozoa</taxon>
        <taxon>Arthropoda</taxon>
        <taxon>Hexapoda</taxon>
        <taxon>Insecta</taxon>
        <taxon>Pterygota</taxon>
        <taxon>Neoptera</taxon>
        <taxon>Paraneoptera</taxon>
        <taxon>Hemiptera</taxon>
        <taxon>Heteroptera</taxon>
        <taxon>Panheteroptera</taxon>
        <taxon>Nepomorpha</taxon>
        <taxon>Nepidae</taxon>
        <taxon>Ranatrinae</taxon>
        <taxon>Ranatra</taxon>
    </lineage>
</organism>
<feature type="domain" description="U3 small nucleolar RNA-associated protein 6 homolog C-terminal" evidence="1">
    <location>
        <begin position="28"/>
        <end position="221"/>
    </location>
</feature>
<reference evidence="2 3" key="1">
    <citation type="submission" date="2024-07" db="EMBL/GenBank/DDBJ databases">
        <title>Chromosome-level genome assembly of the water stick insect Ranatra chinensis (Heteroptera: Nepidae).</title>
        <authorList>
            <person name="Liu X."/>
        </authorList>
    </citation>
    <scope>NUCLEOTIDE SEQUENCE [LARGE SCALE GENOMIC DNA]</scope>
    <source>
        <strain evidence="2">Cailab_2021Rc</strain>
        <tissue evidence="2">Muscle</tissue>
    </source>
</reference>
<evidence type="ECO:0000313" key="3">
    <source>
        <dbReference type="Proteomes" id="UP001558652"/>
    </source>
</evidence>
<dbReference type="PANTHER" id="PTHR23271">
    <property type="entry name" value="HEPATOCELLULAR CARCINOMA-ASSOCIATED ANTIGEN 66"/>
    <property type="match status" value="1"/>
</dbReference>
<keyword evidence="3" id="KW-1185">Reference proteome</keyword>
<evidence type="ECO:0000313" key="2">
    <source>
        <dbReference type="EMBL" id="KAL1129254.1"/>
    </source>
</evidence>
<accession>A0ABD0Z1F4</accession>
<sequence>MMANSRNLFGSKNCTRRPQTQVEQLKISDNKSDKLYDVLKGGTEKLKTSVNLWTARLKYHLTSGEEEQGLKVFKEAVAELTDKALPVWKLMLQYWQNTRPSKVEELFKEGIMQGGPSIANPLKPMFLEWLVLNRGIVAARKQYMVYSQLPPFCLEVHTKMLELEDMQPSPNLKHMRKCHQNTTMQFGAYNTDVWMAYVRFEQNLGDKGNVTDIYSKAIRSLKQPALVDIFISEFSLCKAESFTTPQLITKLDPVDEPMET</sequence>
<dbReference type="Pfam" id="PF24892">
    <property type="entry name" value="UTP6_C"/>
    <property type="match status" value="1"/>
</dbReference>
<protein>
    <recommendedName>
        <fullName evidence="1">U3 small nucleolar RNA-associated protein 6 homolog C-terminal domain-containing protein</fullName>
    </recommendedName>
</protein>
<dbReference type="SUPFAM" id="SSF48452">
    <property type="entry name" value="TPR-like"/>
    <property type="match status" value="1"/>
</dbReference>
<proteinExistence type="predicted"/>